<dbReference type="RefSeq" id="WP_078351008.1">
    <property type="nucleotide sequence ID" value="NZ_MBTF01000037.1"/>
</dbReference>
<dbReference type="Proteomes" id="UP000189739">
    <property type="component" value="Unassembled WGS sequence"/>
</dbReference>
<dbReference type="PANTHER" id="PTHR35803">
    <property type="entry name" value="GLUCAN 1,4-ALPHA-GLUCOSIDASE SUSB-RELATED"/>
    <property type="match status" value="1"/>
</dbReference>
<keyword evidence="4" id="KW-0106">Calcium</keyword>
<dbReference type="Gene3D" id="2.60.40.1180">
    <property type="entry name" value="Golgi alpha-mannosidase II"/>
    <property type="match status" value="1"/>
</dbReference>
<dbReference type="GO" id="GO:0016798">
    <property type="term" value="F:hydrolase activity, acting on glycosyl bonds"/>
    <property type="evidence" value="ECO:0007669"/>
    <property type="project" value="UniProtKB-KW"/>
</dbReference>
<feature type="domain" description="Glycosyl-hydrolase 97 catalytic" evidence="7">
    <location>
        <begin position="297"/>
        <end position="462"/>
    </location>
</feature>
<comment type="subunit">
    <text evidence="2">Monomer.</text>
</comment>
<evidence type="ECO:0000259" key="9">
    <source>
        <dbReference type="Pfam" id="PF14509"/>
    </source>
</evidence>
<evidence type="ECO:0000259" key="7">
    <source>
        <dbReference type="Pfam" id="PF10566"/>
    </source>
</evidence>
<keyword evidence="11" id="KW-1185">Reference proteome</keyword>
<dbReference type="Pfam" id="PF14509">
    <property type="entry name" value="GH97_C"/>
    <property type="match status" value="1"/>
</dbReference>
<comment type="caution">
    <text evidence="10">The sequence shown here is derived from an EMBL/GenBank/DDBJ whole genome shotgun (WGS) entry which is preliminary data.</text>
</comment>
<dbReference type="AlphaFoldDB" id="A0A1S9P867"/>
<dbReference type="EMBL" id="MBTF01000037">
    <property type="protein sequence ID" value="OOQ57134.1"/>
    <property type="molecule type" value="Genomic_DNA"/>
</dbReference>
<evidence type="ECO:0000256" key="1">
    <source>
        <dbReference type="ARBA" id="ARBA00001913"/>
    </source>
</evidence>
<dbReference type="Gene3D" id="3.20.20.70">
    <property type="entry name" value="Aldolase class I"/>
    <property type="match status" value="1"/>
</dbReference>
<dbReference type="Pfam" id="PF10566">
    <property type="entry name" value="Glyco_hydro_97"/>
    <property type="match status" value="1"/>
</dbReference>
<dbReference type="Gene3D" id="2.70.98.10">
    <property type="match status" value="1"/>
</dbReference>
<comment type="cofactor">
    <cofactor evidence="1">
        <name>Ca(2+)</name>
        <dbReference type="ChEBI" id="CHEBI:29108"/>
    </cofactor>
</comment>
<keyword evidence="6" id="KW-0732">Signal</keyword>
<feature type="domain" description="Glycosyl-hydrolase 97 N-terminal" evidence="8">
    <location>
        <begin position="27"/>
        <end position="276"/>
    </location>
</feature>
<accession>A0A1S9P867</accession>
<evidence type="ECO:0000256" key="3">
    <source>
        <dbReference type="ARBA" id="ARBA00022801"/>
    </source>
</evidence>
<dbReference type="InterPro" id="IPR029483">
    <property type="entry name" value="GH97_C"/>
</dbReference>
<dbReference type="InterPro" id="IPR052720">
    <property type="entry name" value="Glycosyl_hydrolase_97"/>
</dbReference>
<evidence type="ECO:0000313" key="11">
    <source>
        <dbReference type="Proteomes" id="UP000189739"/>
    </source>
</evidence>
<dbReference type="OrthoDB" id="57532at2"/>
<name>A0A1S9P867_9SPHI</name>
<dbReference type="InterPro" id="IPR013780">
    <property type="entry name" value="Glyco_hydro_b"/>
</dbReference>
<dbReference type="STRING" id="1792845.BC343_16575"/>
<proteinExistence type="predicted"/>
<reference evidence="10 11" key="1">
    <citation type="submission" date="2016-07" db="EMBL/GenBank/DDBJ databases">
        <title>Genomic analysis of zinc-resistant bacterium Mucilaginibacter pedocola TBZ30.</title>
        <authorList>
            <person name="Huang J."/>
            <person name="Tang J."/>
        </authorList>
    </citation>
    <scope>NUCLEOTIDE SEQUENCE [LARGE SCALE GENOMIC DNA]</scope>
    <source>
        <strain evidence="10 11">TBZ30</strain>
    </source>
</reference>
<keyword evidence="5" id="KW-0326">Glycosidase</keyword>
<feature type="domain" description="Glycosyl-hydrolase 97 C-terminal oligomerisation" evidence="9">
    <location>
        <begin position="560"/>
        <end position="655"/>
    </location>
</feature>
<gene>
    <name evidence="10" type="ORF">BC343_16575</name>
</gene>
<feature type="chain" id="PRO_5013250191" evidence="6">
    <location>
        <begin position="22"/>
        <end position="658"/>
    </location>
</feature>
<dbReference type="InterPro" id="IPR019563">
    <property type="entry name" value="GH97_catalytic"/>
</dbReference>
<feature type="signal peptide" evidence="6">
    <location>
        <begin position="1"/>
        <end position="21"/>
    </location>
</feature>
<dbReference type="GO" id="GO:0030246">
    <property type="term" value="F:carbohydrate binding"/>
    <property type="evidence" value="ECO:0007669"/>
    <property type="project" value="InterPro"/>
</dbReference>
<sequence>MRNKFLVLLMAISALPGLILAQKSAKITSPDGKVVFLLNLTAKSPVYSVTYKKQPVINASALTLNFDNGAWGQGLKMSKVAYSKTDTYYDLVVGKAKHIRNNYSEAVIPLSETAAPFRKINLVVRAYNDGIAFRYTFPKQAGWDNYTLYDENTRFNLNGDPKALVLFLPNYTSSHEGPYTNEPYSQLKAGELMDMPVTFEYSNNIYLAITEAHVVNYAGMYLSKTADGGLIGKLSPLPGQEKVKVKAVLPHSTPWRTAIIGDRAGALIESNMLTNLGGDCKIEDTSWIKPGKATFPWWNGTVVPDTTFAPGNNFETNKYYIDFCARNGIEYHSVVEYGQHEWYVNDGPDFLPGPNVDATKSITSLDMKQICDYGKSKGVAIRVWVHWKALYSVIDKAFEQYEKWGLSGMMVDFMDRDDQEMIQIQEEILQKAAKHHLHIQFHGSCKPSGLHRMYPNEFTREGTRNYEVYKWDTTMNASHDIAMPFTRMLAGATDYHLGGFRSVPQSKFKIKFRSPLVTSTRCHMLAMYVVLESYLGMVCDYPAAYEGQPGFDVLRAIPTTWDETLVPNAAINKYVTIARRHGDNWFIGAITDKQARNQSVSLSFLGAGEYIADIYTDAGNTDTDPNHLKKETRTVTTKDVLQLPLASNGGAVVKISKK</sequence>
<dbReference type="SUPFAM" id="SSF51445">
    <property type="entry name" value="(Trans)glycosidases"/>
    <property type="match status" value="1"/>
</dbReference>
<evidence type="ECO:0000256" key="5">
    <source>
        <dbReference type="ARBA" id="ARBA00023295"/>
    </source>
</evidence>
<evidence type="ECO:0000256" key="4">
    <source>
        <dbReference type="ARBA" id="ARBA00022837"/>
    </source>
</evidence>
<dbReference type="InterPro" id="IPR017853">
    <property type="entry name" value="GH"/>
</dbReference>
<dbReference type="InterPro" id="IPR014718">
    <property type="entry name" value="GH-type_carb-bd"/>
</dbReference>
<dbReference type="InterPro" id="IPR029486">
    <property type="entry name" value="GH97_N"/>
</dbReference>
<dbReference type="PANTHER" id="PTHR35803:SF2">
    <property type="entry name" value="RETAINING ALPHA-GALACTOSIDASE"/>
    <property type="match status" value="1"/>
</dbReference>
<dbReference type="InterPro" id="IPR013785">
    <property type="entry name" value="Aldolase_TIM"/>
</dbReference>
<dbReference type="Pfam" id="PF14508">
    <property type="entry name" value="GH97_N"/>
    <property type="match status" value="1"/>
</dbReference>
<organism evidence="10 11">
    <name type="scientific">Mucilaginibacter pedocola</name>
    <dbReference type="NCBI Taxonomy" id="1792845"/>
    <lineage>
        <taxon>Bacteria</taxon>
        <taxon>Pseudomonadati</taxon>
        <taxon>Bacteroidota</taxon>
        <taxon>Sphingobacteriia</taxon>
        <taxon>Sphingobacteriales</taxon>
        <taxon>Sphingobacteriaceae</taxon>
        <taxon>Mucilaginibacter</taxon>
    </lineage>
</organism>
<evidence type="ECO:0000259" key="8">
    <source>
        <dbReference type="Pfam" id="PF14508"/>
    </source>
</evidence>
<protein>
    <submittedName>
        <fullName evidence="10">Glycoside hydrolase</fullName>
    </submittedName>
</protein>
<evidence type="ECO:0000256" key="2">
    <source>
        <dbReference type="ARBA" id="ARBA00011245"/>
    </source>
</evidence>
<keyword evidence="3 10" id="KW-0378">Hydrolase</keyword>
<evidence type="ECO:0000313" key="10">
    <source>
        <dbReference type="EMBL" id="OOQ57134.1"/>
    </source>
</evidence>
<evidence type="ECO:0000256" key="6">
    <source>
        <dbReference type="SAM" id="SignalP"/>
    </source>
</evidence>